<keyword evidence="5" id="KW-1185">Reference proteome</keyword>
<evidence type="ECO:0000313" key="5">
    <source>
        <dbReference type="Proteomes" id="UP001432322"/>
    </source>
</evidence>
<gene>
    <name evidence="3" type="ORF">PFISCL1PPCAC_12261</name>
    <name evidence="4" type="ORF">PFISCL1PPCAC_12290</name>
</gene>
<feature type="non-terminal residue" evidence="3">
    <location>
        <position position="1"/>
    </location>
</feature>
<dbReference type="Proteomes" id="UP001432322">
    <property type="component" value="Unassembled WGS sequence"/>
</dbReference>
<evidence type="ECO:0000256" key="1">
    <source>
        <dbReference type="SAM" id="MobiDB-lite"/>
    </source>
</evidence>
<accession>A0AAV5VT72</accession>
<feature type="non-terminal residue" evidence="3">
    <location>
        <position position="114"/>
    </location>
</feature>
<dbReference type="Pfam" id="PF00917">
    <property type="entry name" value="MATH"/>
    <property type="match status" value="1"/>
</dbReference>
<dbReference type="EMBL" id="BTSY01000003">
    <property type="protein sequence ID" value="GMT20992.1"/>
    <property type="molecule type" value="Genomic_DNA"/>
</dbReference>
<sequence>DSSFATNNHGDSNSITLESDGTKVDLSSPITRIGGFPWIMRVRRYRRTQLLCISLKCSKSKESELWRCKPILTLTIKKETDRPVIEKLTHEFASWKVDGKRCEWELPFPGYYES</sequence>
<feature type="compositionally biased region" description="Polar residues" evidence="1">
    <location>
        <begin position="1"/>
        <end position="19"/>
    </location>
</feature>
<dbReference type="AlphaFoldDB" id="A0AAV5VT72"/>
<evidence type="ECO:0000313" key="3">
    <source>
        <dbReference type="EMBL" id="GMT20964.1"/>
    </source>
</evidence>
<organism evidence="3 5">
    <name type="scientific">Pristionchus fissidentatus</name>
    <dbReference type="NCBI Taxonomy" id="1538716"/>
    <lineage>
        <taxon>Eukaryota</taxon>
        <taxon>Metazoa</taxon>
        <taxon>Ecdysozoa</taxon>
        <taxon>Nematoda</taxon>
        <taxon>Chromadorea</taxon>
        <taxon>Rhabditida</taxon>
        <taxon>Rhabditina</taxon>
        <taxon>Diplogasteromorpha</taxon>
        <taxon>Diplogasteroidea</taxon>
        <taxon>Neodiplogasteridae</taxon>
        <taxon>Pristionchus</taxon>
    </lineage>
</organism>
<feature type="region of interest" description="Disordered" evidence="1">
    <location>
        <begin position="1"/>
        <end position="22"/>
    </location>
</feature>
<evidence type="ECO:0000313" key="4">
    <source>
        <dbReference type="EMBL" id="GMT20992.1"/>
    </source>
</evidence>
<comment type="caution">
    <text evidence="3">The sequence shown here is derived from an EMBL/GenBank/DDBJ whole genome shotgun (WGS) entry which is preliminary data.</text>
</comment>
<protein>
    <recommendedName>
        <fullName evidence="2">MATH domain-containing protein</fullName>
    </recommendedName>
</protein>
<proteinExistence type="predicted"/>
<feature type="domain" description="MATH" evidence="2">
    <location>
        <begin position="27"/>
        <end position="94"/>
    </location>
</feature>
<dbReference type="InterPro" id="IPR002083">
    <property type="entry name" value="MATH/TRAF_dom"/>
</dbReference>
<evidence type="ECO:0000259" key="2">
    <source>
        <dbReference type="Pfam" id="PF00917"/>
    </source>
</evidence>
<name>A0AAV5VT72_9BILA</name>
<dbReference type="EMBL" id="BTSY01000003">
    <property type="protein sequence ID" value="GMT20964.1"/>
    <property type="molecule type" value="Genomic_DNA"/>
</dbReference>
<reference evidence="3" key="1">
    <citation type="submission" date="2023-10" db="EMBL/GenBank/DDBJ databases">
        <title>Genome assembly of Pristionchus species.</title>
        <authorList>
            <person name="Yoshida K."/>
            <person name="Sommer R.J."/>
        </authorList>
    </citation>
    <scope>NUCLEOTIDE SEQUENCE</scope>
    <source>
        <strain evidence="3">RS5133</strain>
    </source>
</reference>